<accession>A0ABR2I4V1</accession>
<dbReference type="Gene3D" id="3.30.710.10">
    <property type="entry name" value="Potassium Channel Kv1.1, Chain A"/>
    <property type="match status" value="1"/>
</dbReference>
<sequence>MKSIKRKIPSAPAKSDLKIIYEDDQNKIHQFLVQKNEFLKKLRYFQDRKKEINETGGIYIHDSINFNHFQAFISALEREEVEINNDNYEDLYNLSQKYQYIELLDIIKEFVEQRPDICETIDNLSQNESQIDLLKEEQISKNLDFCLKHGNLQKLPLSMLARILNSPKRVLNDHSLLFSFVMKILEESSKQKVSQEEEENLGILVGSLDYLQMSNEELEKLFSIKNDHFAFNPRNSEEKMKMLILKDKEMKTRLVEQERMYNQRLSDVEKALENALLQLKQITEKNGEVEKRLAELENGQEKSTQKEKLLEEQMNDQNSIIQSNRSKIKDIQTFNDEMKKEQTSTKSEIEQLNKNVSDLQDMSLAKECSNGIFETLFAENNGNPCKKGLIEITGNSADDDEQELLPNLIDSKWEGDHWFSKNEENSYAKVDFKKFLVKINKYRIRVGRNDGTRFFKSWVLKGIKEDNSEVVLDEVNDSGEITQNHPEIARPVGNQPFVRSILLTMKGKSTNGDHKMRMRNIEIFGYIKYISVAV</sequence>
<dbReference type="Proteomes" id="UP001470230">
    <property type="component" value="Unassembled WGS sequence"/>
</dbReference>
<dbReference type="EMBL" id="JAPFFF010000020">
    <property type="protein sequence ID" value="KAK8857489.1"/>
    <property type="molecule type" value="Genomic_DNA"/>
</dbReference>
<reference evidence="2 3" key="1">
    <citation type="submission" date="2024-04" db="EMBL/GenBank/DDBJ databases">
        <title>Tritrichomonas musculus Genome.</title>
        <authorList>
            <person name="Alves-Ferreira E."/>
            <person name="Grigg M."/>
            <person name="Lorenzi H."/>
            <person name="Galac M."/>
        </authorList>
    </citation>
    <scope>NUCLEOTIDE SEQUENCE [LARGE SCALE GENOMIC DNA]</scope>
    <source>
        <strain evidence="2 3">EAF2021</strain>
    </source>
</reference>
<evidence type="ECO:0008006" key="4">
    <source>
        <dbReference type="Google" id="ProtNLM"/>
    </source>
</evidence>
<keyword evidence="3" id="KW-1185">Reference proteome</keyword>
<evidence type="ECO:0000256" key="1">
    <source>
        <dbReference type="SAM" id="Coils"/>
    </source>
</evidence>
<protein>
    <recommendedName>
        <fullName evidence="4">BTB domain-containing protein</fullName>
    </recommendedName>
</protein>
<evidence type="ECO:0000313" key="2">
    <source>
        <dbReference type="EMBL" id="KAK8857489.1"/>
    </source>
</evidence>
<evidence type="ECO:0000313" key="3">
    <source>
        <dbReference type="Proteomes" id="UP001470230"/>
    </source>
</evidence>
<organism evidence="2 3">
    <name type="scientific">Tritrichomonas musculus</name>
    <dbReference type="NCBI Taxonomy" id="1915356"/>
    <lineage>
        <taxon>Eukaryota</taxon>
        <taxon>Metamonada</taxon>
        <taxon>Parabasalia</taxon>
        <taxon>Tritrichomonadida</taxon>
        <taxon>Tritrichomonadidae</taxon>
        <taxon>Tritrichomonas</taxon>
    </lineage>
</organism>
<dbReference type="InterPro" id="IPR011333">
    <property type="entry name" value="SKP1/BTB/POZ_sf"/>
</dbReference>
<feature type="coiled-coil region" evidence="1">
    <location>
        <begin position="265"/>
        <end position="362"/>
    </location>
</feature>
<gene>
    <name evidence="2" type="ORF">M9Y10_015894</name>
</gene>
<comment type="caution">
    <text evidence="2">The sequence shown here is derived from an EMBL/GenBank/DDBJ whole genome shotgun (WGS) entry which is preliminary data.</text>
</comment>
<keyword evidence="1" id="KW-0175">Coiled coil</keyword>
<name>A0ABR2I4V1_9EUKA</name>
<proteinExistence type="predicted"/>